<feature type="compositionally biased region" description="Basic and acidic residues" evidence="1">
    <location>
        <begin position="42"/>
        <end position="51"/>
    </location>
</feature>
<feature type="domain" description="RNA polymerase sigma factor 70 region 4 type 2" evidence="2">
    <location>
        <begin position="237"/>
        <end position="287"/>
    </location>
</feature>
<proteinExistence type="predicted"/>
<dbReference type="SUPFAM" id="SSF88659">
    <property type="entry name" value="Sigma3 and sigma4 domains of RNA polymerase sigma factors"/>
    <property type="match status" value="1"/>
</dbReference>
<evidence type="ECO:0000256" key="1">
    <source>
        <dbReference type="SAM" id="MobiDB-lite"/>
    </source>
</evidence>
<dbReference type="Proteomes" id="UP001164459">
    <property type="component" value="Chromosome"/>
</dbReference>
<dbReference type="InterPro" id="IPR013249">
    <property type="entry name" value="RNA_pol_sigma70_r4_t2"/>
</dbReference>
<name>A0ABY7GTT5_9BACT</name>
<gene>
    <name evidence="3" type="ORF">O0S08_29375</name>
</gene>
<evidence type="ECO:0000259" key="2">
    <source>
        <dbReference type="Pfam" id="PF08281"/>
    </source>
</evidence>
<organism evidence="3 4">
    <name type="scientific">Nannocystis punicea</name>
    <dbReference type="NCBI Taxonomy" id="2995304"/>
    <lineage>
        <taxon>Bacteria</taxon>
        <taxon>Pseudomonadati</taxon>
        <taxon>Myxococcota</taxon>
        <taxon>Polyangia</taxon>
        <taxon>Nannocystales</taxon>
        <taxon>Nannocystaceae</taxon>
        <taxon>Nannocystis</taxon>
    </lineage>
</organism>
<feature type="region of interest" description="Disordered" evidence="1">
    <location>
        <begin position="16"/>
        <end position="51"/>
    </location>
</feature>
<dbReference type="Gene3D" id="1.10.10.10">
    <property type="entry name" value="Winged helix-like DNA-binding domain superfamily/Winged helix DNA-binding domain"/>
    <property type="match status" value="1"/>
</dbReference>
<protein>
    <submittedName>
        <fullName evidence="3">Sigma-70 family RNA polymerase sigma factor</fullName>
    </submittedName>
</protein>
<sequence>MELWIPTIIMAAPRCDDSRRSPFASSAPGADPRAGQPGEAAAPRRRDPAREGVLARRLLRGRPIPRTPARLTGAAIDMAHSNPFSTGSAPPWYQNLMSDWTRDRLLRALDSRDPAELQALVTELEPPVVAARALLFHKKPWLRVGPERSKEDDVQTVLTYLFNRDARVLRKFGESPDFVHKEGALRRFVMGVTMLCLQKLCRKRALAWELLEEDMTSTDQSDNTGSGIEVLDRLLDARRAVGALSPSDQQLFELIYDQQLSQDELCERLGISAQTYQQRKSRLLRRLAQFLRPQGGAV</sequence>
<dbReference type="InterPro" id="IPR036388">
    <property type="entry name" value="WH-like_DNA-bd_sf"/>
</dbReference>
<accession>A0ABY7GTT5</accession>
<dbReference type="Pfam" id="PF08281">
    <property type="entry name" value="Sigma70_r4_2"/>
    <property type="match status" value="1"/>
</dbReference>
<keyword evidence="4" id="KW-1185">Reference proteome</keyword>
<dbReference type="InterPro" id="IPR013324">
    <property type="entry name" value="RNA_pol_sigma_r3/r4-like"/>
</dbReference>
<evidence type="ECO:0000313" key="4">
    <source>
        <dbReference type="Proteomes" id="UP001164459"/>
    </source>
</evidence>
<dbReference type="RefSeq" id="WP_269032650.1">
    <property type="nucleotide sequence ID" value="NZ_CP114040.1"/>
</dbReference>
<reference evidence="3" key="1">
    <citation type="submission" date="2022-11" db="EMBL/GenBank/DDBJ databases">
        <title>Minimal conservation of predation-associated metabolite biosynthetic gene clusters underscores biosynthetic potential of Myxococcota including descriptions for ten novel species: Archangium lansinium sp. nov., Myxococcus landrumus sp. nov., Nannocystis bai.</title>
        <authorList>
            <person name="Ahearne A."/>
            <person name="Stevens C."/>
            <person name="Dowd S."/>
        </authorList>
    </citation>
    <scope>NUCLEOTIDE SEQUENCE</scope>
    <source>
        <strain evidence="3">Fl3</strain>
    </source>
</reference>
<evidence type="ECO:0000313" key="3">
    <source>
        <dbReference type="EMBL" id="WAS90320.1"/>
    </source>
</evidence>
<dbReference type="EMBL" id="CP114040">
    <property type="protein sequence ID" value="WAS90320.1"/>
    <property type="molecule type" value="Genomic_DNA"/>
</dbReference>